<feature type="compositionally biased region" description="Low complexity" evidence="3">
    <location>
        <begin position="239"/>
        <end position="260"/>
    </location>
</feature>
<dbReference type="GO" id="GO:0005576">
    <property type="term" value="C:extracellular region"/>
    <property type="evidence" value="ECO:0007669"/>
    <property type="project" value="InterPro"/>
</dbReference>
<comment type="caution">
    <text evidence="4">The sequence shown here is derived from an EMBL/GenBank/DDBJ whole genome shotgun (WGS) entry which is preliminary data.</text>
</comment>
<protein>
    <recommendedName>
        <fullName evidence="6">Polyhydroxybutyrate depolymerase</fullName>
    </recommendedName>
</protein>
<sequence>MTGTALRGVWVAIIAVLALAGGCGLDAPTTVGPSTSVGVDPASAPSTASAPTTGENLVPAGPGLALSILPVGSSEQAITVDGRIRMYRAYRPARLARTAPLVVMFHGGLGSARQAESAYGWDTLADREGFVVLYPDGIGAAWNVGGGCCGLAPAQGVNDVAFVRAAIDNLRTRVSLDPGRTYAAGMSAGGMMAFRMACDTTLFAAIGPVAATQLGDCPNPAPTSVMQVHGTADPTVPFEGSRASGSGSAPGSGLEPGLEPEPGIGPGIAQIVGPAIPTLHATWRGIGRCGGDVIASIHGVTTQTAECPESRTVKLVIIEGGGADWPGVGRSGPLDASPSATAAPTATVAVPTVGPTVSPDAVAAYNTTARLWEFFKAHER</sequence>
<organism evidence="4 5">
    <name type="scientific">Candidatus Phosphoribacter hodrii</name>
    <dbReference type="NCBI Taxonomy" id="2953743"/>
    <lineage>
        <taxon>Bacteria</taxon>
        <taxon>Bacillati</taxon>
        <taxon>Actinomycetota</taxon>
        <taxon>Actinomycetes</taxon>
        <taxon>Micrococcales</taxon>
        <taxon>Dermatophilaceae</taxon>
        <taxon>Candidatus Phosphoribacter</taxon>
    </lineage>
</organism>
<evidence type="ECO:0000256" key="3">
    <source>
        <dbReference type="SAM" id="MobiDB-lite"/>
    </source>
</evidence>
<reference evidence="4 5" key="1">
    <citation type="submission" date="2020-10" db="EMBL/GenBank/DDBJ databases">
        <title>Connecting structure to function with the recovery of over 1000 high-quality activated sludge metagenome-assembled genomes encoding full-length rRNA genes using long-read sequencing.</title>
        <authorList>
            <person name="Singleton C.M."/>
            <person name="Petriglieri F."/>
            <person name="Kristensen J.M."/>
            <person name="Kirkegaard R.H."/>
            <person name="Michaelsen T.Y."/>
            <person name="Andersen M.H."/>
            <person name="Karst S.M."/>
            <person name="Dueholm M.S."/>
            <person name="Nielsen P.H."/>
            <person name="Albertsen M."/>
        </authorList>
    </citation>
    <scope>NUCLEOTIDE SEQUENCE [LARGE SCALE GENOMIC DNA]</scope>
    <source>
        <strain evidence="4">AalE_18-Q3-R2-46_BAT3C.188</strain>
    </source>
</reference>
<dbReference type="Proteomes" id="UP000718281">
    <property type="component" value="Unassembled WGS sequence"/>
</dbReference>
<accession>A0A934X6U1</accession>
<dbReference type="AlphaFoldDB" id="A0A934X6U1"/>
<dbReference type="InterPro" id="IPR010126">
    <property type="entry name" value="Esterase_phb"/>
</dbReference>
<keyword evidence="1" id="KW-0732">Signal</keyword>
<dbReference type="PANTHER" id="PTHR43037:SF1">
    <property type="entry name" value="BLL1128 PROTEIN"/>
    <property type="match status" value="1"/>
</dbReference>
<feature type="region of interest" description="Disordered" evidence="3">
    <location>
        <begin position="235"/>
        <end position="260"/>
    </location>
</feature>
<dbReference type="PROSITE" id="PS51257">
    <property type="entry name" value="PROKAR_LIPOPROTEIN"/>
    <property type="match status" value="1"/>
</dbReference>
<feature type="compositionally biased region" description="Low complexity" evidence="3">
    <location>
        <begin position="41"/>
        <end position="53"/>
    </location>
</feature>
<evidence type="ECO:0000256" key="2">
    <source>
        <dbReference type="ARBA" id="ARBA00022801"/>
    </source>
</evidence>
<dbReference type="InterPro" id="IPR050955">
    <property type="entry name" value="Plant_Biomass_Hydrol_Est"/>
</dbReference>
<proteinExistence type="predicted"/>
<dbReference type="PANTHER" id="PTHR43037">
    <property type="entry name" value="UNNAMED PRODUCT-RELATED"/>
    <property type="match status" value="1"/>
</dbReference>
<evidence type="ECO:0000256" key="1">
    <source>
        <dbReference type="ARBA" id="ARBA00022729"/>
    </source>
</evidence>
<keyword evidence="2" id="KW-0378">Hydrolase</keyword>
<dbReference type="GO" id="GO:0016787">
    <property type="term" value="F:hydrolase activity"/>
    <property type="evidence" value="ECO:0007669"/>
    <property type="project" value="UniProtKB-KW"/>
</dbReference>
<feature type="region of interest" description="Disordered" evidence="3">
    <location>
        <begin position="36"/>
        <end position="55"/>
    </location>
</feature>
<evidence type="ECO:0000313" key="4">
    <source>
        <dbReference type="EMBL" id="MBK6301179.1"/>
    </source>
</evidence>
<gene>
    <name evidence="4" type="ORF">IPF40_09045</name>
</gene>
<dbReference type="Pfam" id="PF10503">
    <property type="entry name" value="Esterase_PHB"/>
    <property type="match status" value="1"/>
</dbReference>
<dbReference type="Gene3D" id="3.40.50.1820">
    <property type="entry name" value="alpha/beta hydrolase"/>
    <property type="match status" value="1"/>
</dbReference>
<dbReference type="EMBL" id="JADIXZ010000004">
    <property type="protein sequence ID" value="MBK6301179.1"/>
    <property type="molecule type" value="Genomic_DNA"/>
</dbReference>
<dbReference type="InterPro" id="IPR029058">
    <property type="entry name" value="AB_hydrolase_fold"/>
</dbReference>
<evidence type="ECO:0000313" key="5">
    <source>
        <dbReference type="Proteomes" id="UP000718281"/>
    </source>
</evidence>
<name>A0A934X6U1_9MICO</name>
<evidence type="ECO:0008006" key="6">
    <source>
        <dbReference type="Google" id="ProtNLM"/>
    </source>
</evidence>
<dbReference type="SUPFAM" id="SSF53474">
    <property type="entry name" value="alpha/beta-Hydrolases"/>
    <property type="match status" value="1"/>
</dbReference>